<evidence type="ECO:0000256" key="1">
    <source>
        <dbReference type="SAM" id="MobiDB-lite"/>
    </source>
</evidence>
<dbReference type="AlphaFoldDB" id="A0A6M7UG44"/>
<evidence type="ECO:0008006" key="4">
    <source>
        <dbReference type="Google" id="ProtNLM"/>
    </source>
</evidence>
<feature type="region of interest" description="Disordered" evidence="1">
    <location>
        <begin position="1"/>
        <end position="32"/>
    </location>
</feature>
<proteinExistence type="predicted"/>
<accession>A0A6M7UG44</accession>
<evidence type="ECO:0000313" key="3">
    <source>
        <dbReference type="Proteomes" id="UP000503339"/>
    </source>
</evidence>
<organism evidence="2 3">
    <name type="scientific">Mesorhizobium erdmanii</name>
    <dbReference type="NCBI Taxonomy" id="1777866"/>
    <lineage>
        <taxon>Bacteria</taxon>
        <taxon>Pseudomonadati</taxon>
        <taxon>Pseudomonadota</taxon>
        <taxon>Alphaproteobacteria</taxon>
        <taxon>Hyphomicrobiales</taxon>
        <taxon>Phyllobacteriaceae</taxon>
        <taxon>Mesorhizobium</taxon>
    </lineage>
</organism>
<dbReference type="KEGG" id="merd:EB233_12230"/>
<gene>
    <name evidence="2" type="ORF">EB233_12230</name>
</gene>
<protein>
    <recommendedName>
        <fullName evidence="4">Propionyl-coenzyme A carboxylase alpha polypeptide</fullName>
    </recommendedName>
</protein>
<name>A0A6M7UG44_9HYPH</name>
<reference evidence="2 3" key="1">
    <citation type="submission" date="2018-10" db="EMBL/GenBank/DDBJ databases">
        <authorList>
            <person name="Perry B.J."/>
            <person name="Sullivan J.T."/>
            <person name="Murphy R.J.T."/>
            <person name="Ramsay J.P."/>
            <person name="Ronson C.W."/>
        </authorList>
    </citation>
    <scope>NUCLEOTIDE SEQUENCE [LARGE SCALE GENOMIC DNA]</scope>
    <source>
        <strain evidence="2 3">NZP2014</strain>
    </source>
</reference>
<keyword evidence="3" id="KW-1185">Reference proteome</keyword>
<feature type="region of interest" description="Disordered" evidence="1">
    <location>
        <begin position="54"/>
        <end position="78"/>
    </location>
</feature>
<sequence>MGFPLDGSLHSSRGVRALRRPPLSCRTSPPLGGDWPLFSPSPIFKFARKEPAPKLPISPPVGEMSGRTEGGAVERKKR</sequence>
<dbReference type="Proteomes" id="UP000503339">
    <property type="component" value="Chromosome"/>
</dbReference>
<dbReference type="EMBL" id="CP033361">
    <property type="protein sequence ID" value="QKC76211.1"/>
    <property type="molecule type" value="Genomic_DNA"/>
</dbReference>
<evidence type="ECO:0000313" key="2">
    <source>
        <dbReference type="EMBL" id="QKC76211.1"/>
    </source>
</evidence>